<dbReference type="Proteomes" id="UP001154282">
    <property type="component" value="Unassembled WGS sequence"/>
</dbReference>
<protein>
    <submittedName>
        <fullName evidence="1">Uncharacterized protein</fullName>
    </submittedName>
</protein>
<keyword evidence="2" id="KW-1185">Reference proteome</keyword>
<accession>A0AAV0MID8</accession>
<dbReference type="PANTHER" id="PTHR33874:SF4">
    <property type="entry name" value="EXPRESSED PROTEIN"/>
    <property type="match status" value="1"/>
</dbReference>
<gene>
    <name evidence="1" type="ORF">LITE_LOCUS28504</name>
</gene>
<sequence>MGGSKAAIEVAKTVIEVADVAWTAMEFGHHHLHTHDQEETGTQAKAAESLSANEELEGLRSENRRLKSWSVHNLKLLQNLSELPRLMNDCPPDLYARLAATVDSEKFLSQLKSLQEATRNGATPGFPFNEATGDDLHNVEVLIKIDQEEPSRWVWVTKEIIHGNTEEHTGIDNECYVVINEDQVVDAVATFMAKCVTANPKSQKLSPEDLQKGELFATLHHVIGSDLWKLTSVGFFFLLAMLLIIYEKVLMTVNLIEVVSRIEDILKLQTSTFLFVFNFCENNIHILISIMYSYNELVNLQPSHKLWVVVVVLANSREQWIFGTLGSCFMLFRHGELHWQGECFCIYF</sequence>
<name>A0AAV0MID8_9ROSI</name>
<dbReference type="EMBL" id="CAMGYJ010000007">
    <property type="protein sequence ID" value="CAI0445288.1"/>
    <property type="molecule type" value="Genomic_DNA"/>
</dbReference>
<proteinExistence type="predicted"/>
<organism evidence="1 2">
    <name type="scientific">Linum tenue</name>
    <dbReference type="NCBI Taxonomy" id="586396"/>
    <lineage>
        <taxon>Eukaryota</taxon>
        <taxon>Viridiplantae</taxon>
        <taxon>Streptophyta</taxon>
        <taxon>Embryophyta</taxon>
        <taxon>Tracheophyta</taxon>
        <taxon>Spermatophyta</taxon>
        <taxon>Magnoliopsida</taxon>
        <taxon>eudicotyledons</taxon>
        <taxon>Gunneridae</taxon>
        <taxon>Pentapetalae</taxon>
        <taxon>rosids</taxon>
        <taxon>fabids</taxon>
        <taxon>Malpighiales</taxon>
        <taxon>Linaceae</taxon>
        <taxon>Linum</taxon>
    </lineage>
</organism>
<reference evidence="1" key="1">
    <citation type="submission" date="2022-08" db="EMBL/GenBank/DDBJ databases">
        <authorList>
            <person name="Gutierrez-Valencia J."/>
        </authorList>
    </citation>
    <scope>NUCLEOTIDE SEQUENCE</scope>
</reference>
<evidence type="ECO:0000313" key="1">
    <source>
        <dbReference type="EMBL" id="CAI0445288.1"/>
    </source>
</evidence>
<comment type="caution">
    <text evidence="1">The sequence shown here is derived from an EMBL/GenBank/DDBJ whole genome shotgun (WGS) entry which is preliminary data.</text>
</comment>
<evidence type="ECO:0000313" key="2">
    <source>
        <dbReference type="Proteomes" id="UP001154282"/>
    </source>
</evidence>
<dbReference type="PANTHER" id="PTHR33874">
    <property type="entry name" value="RING FINGER PROTEIN"/>
    <property type="match status" value="1"/>
</dbReference>
<dbReference type="AlphaFoldDB" id="A0AAV0MID8"/>